<organism evidence="1 2">
    <name type="scientific">Artomyces pyxidatus</name>
    <dbReference type="NCBI Taxonomy" id="48021"/>
    <lineage>
        <taxon>Eukaryota</taxon>
        <taxon>Fungi</taxon>
        <taxon>Dikarya</taxon>
        <taxon>Basidiomycota</taxon>
        <taxon>Agaricomycotina</taxon>
        <taxon>Agaricomycetes</taxon>
        <taxon>Russulales</taxon>
        <taxon>Auriscalpiaceae</taxon>
        <taxon>Artomyces</taxon>
    </lineage>
</organism>
<protein>
    <submittedName>
        <fullName evidence="1">Uncharacterized protein</fullName>
    </submittedName>
</protein>
<evidence type="ECO:0000313" key="2">
    <source>
        <dbReference type="Proteomes" id="UP000814140"/>
    </source>
</evidence>
<name>A0ACB8T7J8_9AGAM</name>
<reference evidence="1" key="2">
    <citation type="journal article" date="2022" name="New Phytol.">
        <title>Evolutionary transition to the ectomycorrhizal habit in the genomes of a hyperdiverse lineage of mushroom-forming fungi.</title>
        <authorList>
            <person name="Looney B."/>
            <person name="Miyauchi S."/>
            <person name="Morin E."/>
            <person name="Drula E."/>
            <person name="Courty P.E."/>
            <person name="Kohler A."/>
            <person name="Kuo A."/>
            <person name="LaButti K."/>
            <person name="Pangilinan J."/>
            <person name="Lipzen A."/>
            <person name="Riley R."/>
            <person name="Andreopoulos W."/>
            <person name="He G."/>
            <person name="Johnson J."/>
            <person name="Nolan M."/>
            <person name="Tritt A."/>
            <person name="Barry K.W."/>
            <person name="Grigoriev I.V."/>
            <person name="Nagy L.G."/>
            <person name="Hibbett D."/>
            <person name="Henrissat B."/>
            <person name="Matheny P.B."/>
            <person name="Labbe J."/>
            <person name="Martin F.M."/>
        </authorList>
    </citation>
    <scope>NUCLEOTIDE SEQUENCE</scope>
    <source>
        <strain evidence="1">HHB10654</strain>
    </source>
</reference>
<accession>A0ACB8T7J8</accession>
<reference evidence="1" key="1">
    <citation type="submission" date="2021-03" db="EMBL/GenBank/DDBJ databases">
        <authorList>
            <consortium name="DOE Joint Genome Institute"/>
            <person name="Ahrendt S."/>
            <person name="Looney B.P."/>
            <person name="Miyauchi S."/>
            <person name="Morin E."/>
            <person name="Drula E."/>
            <person name="Courty P.E."/>
            <person name="Chicoki N."/>
            <person name="Fauchery L."/>
            <person name="Kohler A."/>
            <person name="Kuo A."/>
            <person name="Labutti K."/>
            <person name="Pangilinan J."/>
            <person name="Lipzen A."/>
            <person name="Riley R."/>
            <person name="Andreopoulos W."/>
            <person name="He G."/>
            <person name="Johnson J."/>
            <person name="Barry K.W."/>
            <person name="Grigoriev I.V."/>
            <person name="Nagy L."/>
            <person name="Hibbett D."/>
            <person name="Henrissat B."/>
            <person name="Matheny P.B."/>
            <person name="Labbe J."/>
            <person name="Martin F."/>
        </authorList>
    </citation>
    <scope>NUCLEOTIDE SEQUENCE</scope>
    <source>
        <strain evidence="1">HHB10654</strain>
    </source>
</reference>
<proteinExistence type="predicted"/>
<evidence type="ECO:0000313" key="1">
    <source>
        <dbReference type="EMBL" id="KAI0063930.1"/>
    </source>
</evidence>
<comment type="caution">
    <text evidence="1">The sequence shown here is derived from an EMBL/GenBank/DDBJ whole genome shotgun (WGS) entry which is preliminary data.</text>
</comment>
<gene>
    <name evidence="1" type="ORF">BV25DRAFT_1837464</name>
</gene>
<sequence>MTTTILRLPDDVFLELLERANYRDILACQATCRRLNKMVTESASLQYKIELAACGMLDGPRNERTAGVAERLRRLRLYDAAWRQLKWTAKVSLPHLAGYSFLELEAGGAFLSRPLFQQIPSHLRGIEEHHRTICKSIGSKSLVDSSQDVFATLRRTSLGSNLLECRLHSLSTGQVHTLSSGIDPCDHTSSRSISEILGDFILEEVLNPTSFTTDHIVWNWKTGHIVMIANTPPRVRIFRFTSTGSYSDSGPGVHADILSYSFLLPEDVRPTASMVSKISRVGHASLSRLGHFHHDPNGRLLVLSATIVSRGERIYIDIPITTFQSYVAKNPPSSGHTDMIVPWDAWGPASSRMSRMPSDVFIDDTITNGMRKLAIQRSMDGGVTTLIVTDYHPRRVARALVRQQRDGGDEGTVILCGDESMGAGLEHLQTTLPCTVKEIPFPTELESTLLADGVAHEIHLCDDGLLFLKYKDVGGCITNAWAYTF</sequence>
<keyword evidence="2" id="KW-1185">Reference proteome</keyword>
<dbReference type="EMBL" id="MU277201">
    <property type="protein sequence ID" value="KAI0063930.1"/>
    <property type="molecule type" value="Genomic_DNA"/>
</dbReference>
<dbReference type="Proteomes" id="UP000814140">
    <property type="component" value="Unassembled WGS sequence"/>
</dbReference>